<sequence>MVSTDLLKSTSLCPKPVRIASAGSRWGPVMLGSLGGSG</sequence>
<gene>
    <name evidence="1" type="ORF">BN2614_LOCUS5</name>
</gene>
<proteinExistence type="predicted"/>
<reference evidence="1 2" key="1">
    <citation type="submission" date="2018-10" db="EMBL/GenBank/DDBJ databases">
        <authorList>
            <person name="Ekblom R."/>
            <person name="Jareborg N."/>
        </authorList>
    </citation>
    <scope>NUCLEOTIDE SEQUENCE [LARGE SCALE GENOMIC DNA]</scope>
    <source>
        <tissue evidence="1">Muscle</tissue>
    </source>
</reference>
<evidence type="ECO:0000313" key="2">
    <source>
        <dbReference type="Proteomes" id="UP000269945"/>
    </source>
</evidence>
<dbReference type="AlphaFoldDB" id="A0A9X9Q788"/>
<protein>
    <submittedName>
        <fullName evidence="1">Uncharacterized protein</fullName>
    </submittedName>
</protein>
<comment type="caution">
    <text evidence="1">The sequence shown here is derived from an EMBL/GenBank/DDBJ whole genome shotgun (WGS) entry which is preliminary data.</text>
</comment>
<keyword evidence="2" id="KW-1185">Reference proteome</keyword>
<accession>A0A9X9Q788</accession>
<evidence type="ECO:0000313" key="1">
    <source>
        <dbReference type="EMBL" id="VCX37630.1"/>
    </source>
</evidence>
<dbReference type="EMBL" id="CYRY02043320">
    <property type="protein sequence ID" value="VCX37630.1"/>
    <property type="molecule type" value="Genomic_DNA"/>
</dbReference>
<organism evidence="1 2">
    <name type="scientific">Gulo gulo</name>
    <name type="common">Wolverine</name>
    <name type="synonym">Gluton</name>
    <dbReference type="NCBI Taxonomy" id="48420"/>
    <lineage>
        <taxon>Eukaryota</taxon>
        <taxon>Metazoa</taxon>
        <taxon>Chordata</taxon>
        <taxon>Craniata</taxon>
        <taxon>Vertebrata</taxon>
        <taxon>Euteleostomi</taxon>
        <taxon>Mammalia</taxon>
        <taxon>Eutheria</taxon>
        <taxon>Laurasiatheria</taxon>
        <taxon>Carnivora</taxon>
        <taxon>Caniformia</taxon>
        <taxon>Musteloidea</taxon>
        <taxon>Mustelidae</taxon>
        <taxon>Guloninae</taxon>
        <taxon>Gulo</taxon>
    </lineage>
</organism>
<dbReference type="Proteomes" id="UP000269945">
    <property type="component" value="Unassembled WGS sequence"/>
</dbReference>
<name>A0A9X9Q788_GULGU</name>